<comment type="caution">
    <text evidence="1">The sequence shown here is derived from an EMBL/GenBank/DDBJ whole genome shotgun (WGS) entry which is preliminary data.</text>
</comment>
<accession>X1UJC0</accession>
<reference evidence="1" key="1">
    <citation type="journal article" date="2014" name="Front. Microbiol.">
        <title>High frequency of phylogenetically diverse reductive dehalogenase-homologous genes in deep subseafloor sedimentary metagenomes.</title>
        <authorList>
            <person name="Kawai M."/>
            <person name="Futagami T."/>
            <person name="Toyoda A."/>
            <person name="Takaki Y."/>
            <person name="Nishi S."/>
            <person name="Hori S."/>
            <person name="Arai W."/>
            <person name="Tsubouchi T."/>
            <person name="Morono Y."/>
            <person name="Uchiyama I."/>
            <person name="Ito T."/>
            <person name="Fujiyama A."/>
            <person name="Inagaki F."/>
            <person name="Takami H."/>
        </authorList>
    </citation>
    <scope>NUCLEOTIDE SEQUENCE</scope>
    <source>
        <strain evidence="1">Expedition CK06-06</strain>
    </source>
</reference>
<dbReference type="InterPro" id="IPR023811">
    <property type="entry name" value="CHP04076"/>
</dbReference>
<proteinExistence type="predicted"/>
<name>X1UJC0_9ZZZZ</name>
<evidence type="ECO:0000313" key="1">
    <source>
        <dbReference type="EMBL" id="GAI99975.1"/>
    </source>
</evidence>
<dbReference type="NCBIfam" id="TIGR04076">
    <property type="entry name" value="TIGR04076 family protein"/>
    <property type="match status" value="1"/>
</dbReference>
<sequence length="100" mass="11414">MTKIKITVLKRTDPDELFDEYPVNKKDWMVPCGVYTDGQEYILDSPSMPEGFCGSAWQTIYPNVRTIFYGGDLPYFDEKGTAVTCCADGMRPVLFKVERI</sequence>
<dbReference type="EMBL" id="BARW01021155">
    <property type="protein sequence ID" value="GAI99975.1"/>
    <property type="molecule type" value="Genomic_DNA"/>
</dbReference>
<gene>
    <name evidence="1" type="ORF">S12H4_35593</name>
</gene>
<organism evidence="1">
    <name type="scientific">marine sediment metagenome</name>
    <dbReference type="NCBI Taxonomy" id="412755"/>
    <lineage>
        <taxon>unclassified sequences</taxon>
        <taxon>metagenomes</taxon>
        <taxon>ecological metagenomes</taxon>
    </lineage>
</organism>
<dbReference type="AlphaFoldDB" id="X1UJC0"/>
<protein>
    <recommendedName>
        <fullName evidence="2">TIGR04076 family protein</fullName>
    </recommendedName>
</protein>
<evidence type="ECO:0008006" key="2">
    <source>
        <dbReference type="Google" id="ProtNLM"/>
    </source>
</evidence>